<dbReference type="Proteomes" id="UP000814243">
    <property type="component" value="Unassembled WGS sequence"/>
</dbReference>
<evidence type="ECO:0000256" key="1">
    <source>
        <dbReference type="SAM" id="Coils"/>
    </source>
</evidence>
<sequence length="478" mass="56424">MADELNLDVEPDEVRAELCRYIKKRRRGQSLPPKASRILNQDLKSPKKRKFQDEEFIAMKNKLDQSRSTYKICSKDFRIFKDYRTSNRQKIQIQTTYDLLQNQIKKYKEFAEKNKLNVDENILYLGKAITATQNRHKQKPVEEEKVEQSKNTKDKSEIIIKGREGNYNTITFKHMLKDFEVVRSKQIKSIQKIKQELNIINQNEEELRELKSKLREKAEYIDKTKKEIAEANDKNKELDAEITELEINKSQAENEICEKQNEIIEAQKKIQSMREHVEEIRQSYKKQNKNYNDEMQTIQEEIVAINADINAKELKLETERNKRDNIIKEICDKEKSINELRKLVEHLQNSNKIKGNELCDKMRFKNELLAFGFQTAKKLEKLNKEIAETENRNLIMKQEMIEKANKYVRMNQVLNNIKKFAEARFRQSQNSRQPNNSLVPLSSATITQQLQPTPRTSGIRDAVTRGQAPILFLPTYHS</sequence>
<keyword evidence="1" id="KW-0175">Coiled coil</keyword>
<evidence type="ECO:0000313" key="2">
    <source>
        <dbReference type="EMBL" id="KAH9642278.1"/>
    </source>
</evidence>
<feature type="coiled-coil region" evidence="1">
    <location>
        <begin position="190"/>
        <end position="329"/>
    </location>
</feature>
<name>A0A922MT87_SPOEX</name>
<proteinExistence type="predicted"/>
<accession>A0A922MT87</accession>
<dbReference type="AlphaFoldDB" id="A0A922MT87"/>
<protein>
    <submittedName>
        <fullName evidence="2">Uncharacterized protein</fullName>
    </submittedName>
</protein>
<reference evidence="2" key="1">
    <citation type="journal article" date="2021" name="G3 (Bethesda)">
        <title>Genome and transcriptome analysis of the beet armyworm Spodoptera exigua reveals targets for pest control. .</title>
        <authorList>
            <person name="Simon S."/>
            <person name="Breeschoten T."/>
            <person name="Jansen H.J."/>
            <person name="Dirks R.P."/>
            <person name="Schranz M.E."/>
            <person name="Ros V.I.D."/>
        </authorList>
    </citation>
    <scope>NUCLEOTIDE SEQUENCE</scope>
    <source>
        <strain evidence="2">TB_SE_WUR_2020</strain>
    </source>
</reference>
<dbReference type="EMBL" id="JACEFF010000192">
    <property type="protein sequence ID" value="KAH9642278.1"/>
    <property type="molecule type" value="Genomic_DNA"/>
</dbReference>
<evidence type="ECO:0000313" key="3">
    <source>
        <dbReference type="Proteomes" id="UP000814243"/>
    </source>
</evidence>
<comment type="caution">
    <text evidence="2">The sequence shown here is derived from an EMBL/GenBank/DDBJ whole genome shotgun (WGS) entry which is preliminary data.</text>
</comment>
<organism evidence="2 3">
    <name type="scientific">Spodoptera exigua</name>
    <name type="common">Beet armyworm</name>
    <name type="synonym">Noctua fulgens</name>
    <dbReference type="NCBI Taxonomy" id="7107"/>
    <lineage>
        <taxon>Eukaryota</taxon>
        <taxon>Metazoa</taxon>
        <taxon>Ecdysozoa</taxon>
        <taxon>Arthropoda</taxon>
        <taxon>Hexapoda</taxon>
        <taxon>Insecta</taxon>
        <taxon>Pterygota</taxon>
        <taxon>Neoptera</taxon>
        <taxon>Endopterygota</taxon>
        <taxon>Lepidoptera</taxon>
        <taxon>Glossata</taxon>
        <taxon>Ditrysia</taxon>
        <taxon>Noctuoidea</taxon>
        <taxon>Noctuidae</taxon>
        <taxon>Amphipyrinae</taxon>
        <taxon>Spodoptera</taxon>
    </lineage>
</organism>
<gene>
    <name evidence="2" type="ORF">HF086_009642</name>
</gene>